<protein>
    <recommendedName>
        <fullName evidence="4">Lipoprotein</fullName>
    </recommendedName>
</protein>
<reference evidence="2" key="1">
    <citation type="submission" date="2022-12" db="EMBL/GenBank/DDBJ databases">
        <title>Genome sequence of HCMS5-2.</title>
        <authorList>
            <person name="Woo H."/>
        </authorList>
    </citation>
    <scope>NUCLEOTIDE SEQUENCE</scope>
    <source>
        <strain evidence="2">HCMS5-2</strain>
    </source>
</reference>
<keyword evidence="1" id="KW-0812">Transmembrane</keyword>
<sequence length="153" mass="17349">MKQIKLIITITGSILGILILSVLFTNCNTHKQTKGINFKEIAFEYENQNKWVSTVTEAKQLLLLDSLSVTTEQLDSMYNKKAQYIFVIGGGCFSAKPGEMEAKIQNDTLEIIWNEPSGMCPETGKMAPANMCLEIEKEKYPRYKDFKIKKSVK</sequence>
<name>A0ABT4L889_9SPHI</name>
<evidence type="ECO:0000256" key="1">
    <source>
        <dbReference type="SAM" id="Phobius"/>
    </source>
</evidence>
<keyword evidence="1" id="KW-0472">Membrane</keyword>
<comment type="caution">
    <text evidence="2">The sequence shown here is derived from an EMBL/GenBank/DDBJ whole genome shotgun (WGS) entry which is preliminary data.</text>
</comment>
<accession>A0ABT4L889</accession>
<proteinExistence type="predicted"/>
<organism evidence="2 3">
    <name type="scientific">Pedobacter punctiformis</name>
    <dbReference type="NCBI Taxonomy" id="3004097"/>
    <lineage>
        <taxon>Bacteria</taxon>
        <taxon>Pseudomonadati</taxon>
        <taxon>Bacteroidota</taxon>
        <taxon>Sphingobacteriia</taxon>
        <taxon>Sphingobacteriales</taxon>
        <taxon>Sphingobacteriaceae</taxon>
        <taxon>Pedobacter</taxon>
    </lineage>
</organism>
<keyword evidence="1" id="KW-1133">Transmembrane helix</keyword>
<evidence type="ECO:0000313" key="3">
    <source>
        <dbReference type="Proteomes" id="UP001144347"/>
    </source>
</evidence>
<keyword evidence="3" id="KW-1185">Reference proteome</keyword>
<dbReference type="RefSeq" id="WP_269427196.1">
    <property type="nucleotide sequence ID" value="NZ_JAPWGM010000002.1"/>
</dbReference>
<gene>
    <name evidence="2" type="ORF">O0955_08940</name>
</gene>
<dbReference type="EMBL" id="JAPWGM010000002">
    <property type="protein sequence ID" value="MCZ4244131.1"/>
    <property type="molecule type" value="Genomic_DNA"/>
</dbReference>
<feature type="transmembrane region" description="Helical" evidence="1">
    <location>
        <begin position="6"/>
        <end position="24"/>
    </location>
</feature>
<dbReference type="Proteomes" id="UP001144347">
    <property type="component" value="Unassembled WGS sequence"/>
</dbReference>
<evidence type="ECO:0008006" key="4">
    <source>
        <dbReference type="Google" id="ProtNLM"/>
    </source>
</evidence>
<evidence type="ECO:0000313" key="2">
    <source>
        <dbReference type="EMBL" id="MCZ4244131.1"/>
    </source>
</evidence>